<keyword evidence="4" id="KW-1185">Reference proteome</keyword>
<feature type="compositionally biased region" description="Basic and acidic residues" evidence="2">
    <location>
        <begin position="319"/>
        <end position="332"/>
    </location>
</feature>
<protein>
    <submittedName>
        <fullName evidence="3">Uncharacterized protein</fullName>
    </submittedName>
</protein>
<feature type="compositionally biased region" description="Basic and acidic residues" evidence="2">
    <location>
        <begin position="848"/>
        <end position="860"/>
    </location>
</feature>
<dbReference type="EMBL" id="JAVREP010000010">
    <property type="protein sequence ID" value="MDT0329988.1"/>
    <property type="molecule type" value="Genomic_DNA"/>
</dbReference>
<feature type="compositionally biased region" description="Pro residues" evidence="2">
    <location>
        <begin position="884"/>
        <end position="898"/>
    </location>
</feature>
<dbReference type="RefSeq" id="WP_311512583.1">
    <property type="nucleotide sequence ID" value="NZ_JAVREP010000010.1"/>
</dbReference>
<reference evidence="4" key="1">
    <citation type="submission" date="2023-07" db="EMBL/GenBank/DDBJ databases">
        <title>30 novel species of actinomycetes from the DSMZ collection.</title>
        <authorList>
            <person name="Nouioui I."/>
        </authorList>
    </citation>
    <scope>NUCLEOTIDE SEQUENCE [LARGE SCALE GENOMIC DNA]</scope>
    <source>
        <strain evidence="4">DSM 44743</strain>
    </source>
</reference>
<accession>A0ABU2MBD1</accession>
<feature type="compositionally biased region" description="Acidic residues" evidence="2">
    <location>
        <begin position="716"/>
        <end position="730"/>
    </location>
</feature>
<dbReference type="Proteomes" id="UP001183390">
    <property type="component" value="Unassembled WGS sequence"/>
</dbReference>
<feature type="compositionally biased region" description="Basic and acidic residues" evidence="2">
    <location>
        <begin position="362"/>
        <end position="377"/>
    </location>
</feature>
<feature type="compositionally biased region" description="Basic and acidic residues" evidence="2">
    <location>
        <begin position="761"/>
        <end position="780"/>
    </location>
</feature>
<keyword evidence="1" id="KW-0175">Coiled coil</keyword>
<feature type="compositionally biased region" description="Low complexity" evidence="2">
    <location>
        <begin position="681"/>
        <end position="694"/>
    </location>
</feature>
<feature type="compositionally biased region" description="Low complexity" evidence="2">
    <location>
        <begin position="659"/>
        <end position="673"/>
    </location>
</feature>
<evidence type="ECO:0000313" key="4">
    <source>
        <dbReference type="Proteomes" id="UP001183390"/>
    </source>
</evidence>
<feature type="compositionally biased region" description="Low complexity" evidence="2">
    <location>
        <begin position="796"/>
        <end position="805"/>
    </location>
</feature>
<gene>
    <name evidence="3" type="ORF">RM479_16375</name>
</gene>
<evidence type="ECO:0000256" key="1">
    <source>
        <dbReference type="SAM" id="Coils"/>
    </source>
</evidence>
<feature type="compositionally biased region" description="Low complexity" evidence="2">
    <location>
        <begin position="862"/>
        <end position="883"/>
    </location>
</feature>
<proteinExistence type="predicted"/>
<name>A0ABU2MBD1_9ACTN</name>
<sequence>MPESVYHQIHFAWADPTLLGRVGPGPAAASLTENARLTLRAWRDRLQPALTVDYRACLPDPADHPETLWARAYPDGQGALVYRWPGEVDTAHAWAIVGPAEGLTLPRILSLHENPNTRPHPRRPPKAGWGTMSVLDAPEPWERSAAPGAVRTRDRRAADLTVGDRELLVEGVASALEHPERPVRVLLAPDRADLWQAVQLRFLWGMHRTLYDVLTPRGTIPAAGWDWSLSTYDPVPADSTQHIAFGPPGDGPGPLLRPPGTDLRTVAERLVGVLRDEGGDALAAHLAERGIPDAPTFTDRRDLLVDWLDPAPTPAPARAAREEADGFPRTRDSLLTGVLPPTAPPGDHPESGTVLPPIPEPHPPRGWREGHPDDAHRSAAAPSAGTGPDTPASATAPGDEPSVPGAADEPSDDLPASIGPDAPALTDEETSTVPRPAFENARPGAPARPSDTSTAEPTDAGRTASQAHTRLGARPTTPGPLGVSSRSTDDVPVPVDPGAPAPLDLVPPTEVLPSDDPGPATETPDGRPSPSTDDARPPSAPVRFDGPDDVPPIGGPSDGTTPGTPSARDAPAPGPRWPTERDAADSPSLDEDLWPGGPDGPDRAALPEGASRTRRFVADTVDPDDDLPEAEPLPGETPAHGGLLSSSRPPRTGALPDGAPARAWASREAADAACDLPEVEPPGTEETGPRLPTESQIPTGRAAVEAASDPAPSPPEGDEALWPEPVDDDTLTSRRPRLAPAHTETFIGPDPEPAATGTARPGRERPPRIFDAPEPHESRRPRIAPAPDPDPDPEPGAEVGVGAEPVAEEEPPPAVRRSPSPIRTGLFRRRLARPDTSDTAGPDDAPGEEPRAPRSDRVRALAEGAFGGRPARPGAEPPVAEELPPAPERLPDDAPPLFPASEPDDHLSATLDPDPPAAPDYATETAPEPDDHVAPEDNWPTQYVDLPLARLERWLTKYGPEEARVDLVDARAAVRAERAELQRVRDERDHYHAELQDSRREVARLGRPWLDGEEDEDLPEAPRRSRWPARVLVVILLVAFLATGLEAGARFGLGTLDLLGSVTDAPWWPL</sequence>
<evidence type="ECO:0000313" key="3">
    <source>
        <dbReference type="EMBL" id="MDT0329988.1"/>
    </source>
</evidence>
<comment type="caution">
    <text evidence="3">The sequence shown here is derived from an EMBL/GenBank/DDBJ whole genome shotgun (WGS) entry which is preliminary data.</text>
</comment>
<organism evidence="3 4">
    <name type="scientific">Nocardiopsis lambiniae</name>
    <dbReference type="NCBI Taxonomy" id="3075539"/>
    <lineage>
        <taxon>Bacteria</taxon>
        <taxon>Bacillati</taxon>
        <taxon>Actinomycetota</taxon>
        <taxon>Actinomycetes</taxon>
        <taxon>Streptosporangiales</taxon>
        <taxon>Nocardiopsidaceae</taxon>
        <taxon>Nocardiopsis</taxon>
    </lineage>
</organism>
<evidence type="ECO:0000256" key="2">
    <source>
        <dbReference type="SAM" id="MobiDB-lite"/>
    </source>
</evidence>
<feature type="region of interest" description="Disordered" evidence="2">
    <location>
        <begin position="314"/>
        <end position="939"/>
    </location>
</feature>
<feature type="coiled-coil region" evidence="1">
    <location>
        <begin position="967"/>
        <end position="1001"/>
    </location>
</feature>